<organism evidence="2 3">
    <name type="scientific">[Emmonsia] crescens</name>
    <dbReference type="NCBI Taxonomy" id="73230"/>
    <lineage>
        <taxon>Eukaryota</taxon>
        <taxon>Fungi</taxon>
        <taxon>Dikarya</taxon>
        <taxon>Ascomycota</taxon>
        <taxon>Pezizomycotina</taxon>
        <taxon>Eurotiomycetes</taxon>
        <taxon>Eurotiomycetidae</taxon>
        <taxon>Onygenales</taxon>
        <taxon>Ajellomycetaceae</taxon>
        <taxon>Emergomyces</taxon>
    </lineage>
</organism>
<feature type="compositionally biased region" description="Low complexity" evidence="1">
    <location>
        <begin position="28"/>
        <end position="37"/>
    </location>
</feature>
<protein>
    <submittedName>
        <fullName evidence="2">Uncharacterized protein</fullName>
    </submittedName>
</protein>
<evidence type="ECO:0000256" key="1">
    <source>
        <dbReference type="SAM" id="MobiDB-lite"/>
    </source>
</evidence>
<dbReference type="OrthoDB" id="5089392at2759"/>
<feature type="compositionally biased region" description="Basic residues" evidence="1">
    <location>
        <begin position="123"/>
        <end position="139"/>
    </location>
</feature>
<dbReference type="AlphaFoldDB" id="A0A0G2J8U8"/>
<comment type="caution">
    <text evidence="2">The sequence shown here is derived from an EMBL/GenBank/DDBJ whole genome shotgun (WGS) entry which is preliminary data.</text>
</comment>
<name>A0A0G2J8U8_9EURO</name>
<dbReference type="EMBL" id="LCZI01001022">
    <property type="protein sequence ID" value="KKZ62856.1"/>
    <property type="molecule type" value="Genomic_DNA"/>
</dbReference>
<dbReference type="Proteomes" id="UP000034164">
    <property type="component" value="Unassembled WGS sequence"/>
</dbReference>
<evidence type="ECO:0000313" key="2">
    <source>
        <dbReference type="EMBL" id="KKZ62856.1"/>
    </source>
</evidence>
<dbReference type="VEuPathDB" id="FungiDB:EMCG_02790"/>
<proteinExistence type="predicted"/>
<reference evidence="3" key="1">
    <citation type="journal article" date="2015" name="PLoS Genet.">
        <title>The dynamic genome and transcriptome of the human fungal pathogen Blastomyces and close relative Emmonsia.</title>
        <authorList>
            <person name="Munoz J.F."/>
            <person name="Gauthier G.M."/>
            <person name="Desjardins C.A."/>
            <person name="Gallo J.E."/>
            <person name="Holder J."/>
            <person name="Sullivan T.D."/>
            <person name="Marty A.J."/>
            <person name="Carmen J.C."/>
            <person name="Chen Z."/>
            <person name="Ding L."/>
            <person name="Gujja S."/>
            <person name="Magrini V."/>
            <person name="Misas E."/>
            <person name="Mitreva M."/>
            <person name="Priest M."/>
            <person name="Saif S."/>
            <person name="Whiston E.A."/>
            <person name="Young S."/>
            <person name="Zeng Q."/>
            <person name="Goldman W.E."/>
            <person name="Mardis E.R."/>
            <person name="Taylor J.W."/>
            <person name="McEwen J.G."/>
            <person name="Clay O.K."/>
            <person name="Klein B.S."/>
            <person name="Cuomo C.A."/>
        </authorList>
    </citation>
    <scope>NUCLEOTIDE SEQUENCE [LARGE SCALE GENOMIC DNA]</scope>
    <source>
        <strain evidence="3">UAMH 3008</strain>
    </source>
</reference>
<gene>
    <name evidence="2" type="ORF">EMCG_02790</name>
</gene>
<accession>A0A0G2J8U8</accession>
<feature type="region of interest" description="Disordered" evidence="1">
    <location>
        <begin position="1"/>
        <end position="157"/>
    </location>
</feature>
<feature type="compositionally biased region" description="Low complexity" evidence="1">
    <location>
        <begin position="56"/>
        <end position="85"/>
    </location>
</feature>
<sequence>MWKKKQDKPITTAQTTTPSLEPSATKMTTTTTTTTATSRRFFQHRSKSPLPAPIDTSVAGTTTTTTSSSSSKANNSDTTSSSTSTPFTYLHSGHRTSSPPPLVASPTSLYSPATTTTPTPTRAMHKRHSNPYGHTKRKSSGGGSLSDNRRLSGTVNHRGRHANDWLFGGFSVRESVGKLWNGANEGEGGRGGSV</sequence>
<feature type="compositionally biased region" description="Polar residues" evidence="1">
    <location>
        <begin position="9"/>
        <end position="27"/>
    </location>
</feature>
<evidence type="ECO:0000313" key="3">
    <source>
        <dbReference type="Proteomes" id="UP000034164"/>
    </source>
</evidence>
<feature type="compositionally biased region" description="Low complexity" evidence="1">
    <location>
        <begin position="104"/>
        <end position="122"/>
    </location>
</feature>